<reference evidence="1" key="1">
    <citation type="submission" date="2022-08" db="EMBL/GenBank/DDBJ databases">
        <authorList>
            <person name="Gutierrez-Valencia J."/>
        </authorList>
    </citation>
    <scope>NUCLEOTIDE SEQUENCE</scope>
</reference>
<sequence length="18" mass="2179">MEHKKFEWSKTMSSMSFG</sequence>
<comment type="caution">
    <text evidence="1">The sequence shown here is derived from an EMBL/GenBank/DDBJ whole genome shotgun (WGS) entry which is preliminary data.</text>
</comment>
<evidence type="ECO:0000313" key="1">
    <source>
        <dbReference type="EMBL" id="CAI0463670.1"/>
    </source>
</evidence>
<evidence type="ECO:0000313" key="2">
    <source>
        <dbReference type="Proteomes" id="UP001154282"/>
    </source>
</evidence>
<protein>
    <submittedName>
        <fullName evidence="1">Uncharacterized protein</fullName>
    </submittedName>
</protein>
<name>A0AAV0NYQ7_9ROSI</name>
<gene>
    <name evidence="1" type="ORF">LITE_LOCUS35843</name>
</gene>
<dbReference type="EMBL" id="CAMGYJ010000008">
    <property type="protein sequence ID" value="CAI0463670.1"/>
    <property type="molecule type" value="Genomic_DNA"/>
</dbReference>
<organism evidence="1 2">
    <name type="scientific">Linum tenue</name>
    <dbReference type="NCBI Taxonomy" id="586396"/>
    <lineage>
        <taxon>Eukaryota</taxon>
        <taxon>Viridiplantae</taxon>
        <taxon>Streptophyta</taxon>
        <taxon>Embryophyta</taxon>
        <taxon>Tracheophyta</taxon>
        <taxon>Spermatophyta</taxon>
        <taxon>Magnoliopsida</taxon>
        <taxon>eudicotyledons</taxon>
        <taxon>Gunneridae</taxon>
        <taxon>Pentapetalae</taxon>
        <taxon>rosids</taxon>
        <taxon>fabids</taxon>
        <taxon>Malpighiales</taxon>
        <taxon>Linaceae</taxon>
        <taxon>Linum</taxon>
    </lineage>
</organism>
<keyword evidence="2" id="KW-1185">Reference proteome</keyword>
<accession>A0AAV0NYQ7</accession>
<dbReference type="AlphaFoldDB" id="A0AAV0NYQ7"/>
<dbReference type="Proteomes" id="UP001154282">
    <property type="component" value="Unassembled WGS sequence"/>
</dbReference>
<proteinExistence type="predicted"/>